<feature type="region of interest" description="Disordered" evidence="1">
    <location>
        <begin position="92"/>
        <end position="159"/>
    </location>
</feature>
<dbReference type="EMBL" id="KZ819290">
    <property type="protein sequence ID" value="PWN98953.1"/>
    <property type="molecule type" value="Genomic_DNA"/>
</dbReference>
<name>A0A316ZFA3_9BASI</name>
<dbReference type="Proteomes" id="UP000245946">
    <property type="component" value="Unassembled WGS sequence"/>
</dbReference>
<keyword evidence="3" id="KW-1185">Reference proteome</keyword>
<dbReference type="GeneID" id="37267280"/>
<proteinExistence type="predicted"/>
<accession>A0A316ZFA3</accession>
<reference evidence="2 3" key="1">
    <citation type="journal article" date="2018" name="Mol. Biol. Evol.">
        <title>Broad Genomic Sampling Reveals a Smut Pathogenic Ancestry of the Fungal Clade Ustilaginomycotina.</title>
        <authorList>
            <person name="Kijpornyongpan T."/>
            <person name="Mondo S.J."/>
            <person name="Barry K."/>
            <person name="Sandor L."/>
            <person name="Lee J."/>
            <person name="Lipzen A."/>
            <person name="Pangilinan J."/>
            <person name="LaButti K."/>
            <person name="Hainaut M."/>
            <person name="Henrissat B."/>
            <person name="Grigoriev I.V."/>
            <person name="Spatafora J.W."/>
            <person name="Aime M.C."/>
        </authorList>
    </citation>
    <scope>NUCLEOTIDE SEQUENCE [LARGE SCALE GENOMIC DNA]</scope>
    <source>
        <strain evidence="2 3">MCA 4186</strain>
    </source>
</reference>
<evidence type="ECO:0000256" key="1">
    <source>
        <dbReference type="SAM" id="MobiDB-lite"/>
    </source>
</evidence>
<dbReference type="RefSeq" id="XP_025599232.1">
    <property type="nucleotide sequence ID" value="XM_025739734.1"/>
</dbReference>
<evidence type="ECO:0000313" key="3">
    <source>
        <dbReference type="Proteomes" id="UP000245946"/>
    </source>
</evidence>
<gene>
    <name evidence="2" type="ORF">FA09DRAFT_259965</name>
</gene>
<dbReference type="AlphaFoldDB" id="A0A316ZFA3"/>
<feature type="compositionally biased region" description="Polar residues" evidence="1">
    <location>
        <begin position="104"/>
        <end position="116"/>
    </location>
</feature>
<sequence length="360" mass="40132">MAPQQIVTCLVDDAALMIARPSSFREIARSREPSRFFDDLREGPVQQPDGADTESGLDLLEPWVISPGERKPFSLRRVRTFFARVAENSVSEAKESTIRRSETRNMTQQPGTNETASRPEKQLKTTHSKASDLASRGSDVPEQSSRDSDASNQRASAASAVVAPWRRRWASLKVCEARMLPDEAPFAATRTHGPTPLWPLLHQLGARALDALLAPEASRHTPTPPSPIRAATFPERLWEEMGLDTPNFNPKLRPPPSGRIRHHDLDEHEFQRLNEEGLFRMVTALCMTSITQSQGDTAMLFWVGERDFTRLVSLFPELKELGAVERALADGRRCVDIFQHVPSIAAQRPSSQGGLLLHLP</sequence>
<feature type="region of interest" description="Disordered" evidence="1">
    <location>
        <begin position="35"/>
        <end position="56"/>
    </location>
</feature>
<protein>
    <submittedName>
        <fullName evidence="2">Uncharacterized protein</fullName>
    </submittedName>
</protein>
<organism evidence="2 3">
    <name type="scientific">Tilletiopsis washingtonensis</name>
    <dbReference type="NCBI Taxonomy" id="58919"/>
    <lineage>
        <taxon>Eukaryota</taxon>
        <taxon>Fungi</taxon>
        <taxon>Dikarya</taxon>
        <taxon>Basidiomycota</taxon>
        <taxon>Ustilaginomycotina</taxon>
        <taxon>Exobasidiomycetes</taxon>
        <taxon>Entylomatales</taxon>
        <taxon>Entylomatales incertae sedis</taxon>
        <taxon>Tilletiopsis</taxon>
    </lineage>
</organism>
<evidence type="ECO:0000313" key="2">
    <source>
        <dbReference type="EMBL" id="PWN98953.1"/>
    </source>
</evidence>
<feature type="compositionally biased region" description="Basic and acidic residues" evidence="1">
    <location>
        <begin position="92"/>
        <end position="103"/>
    </location>
</feature>